<sequence length="254" mass="28243">MDNAELVDILTQTERNSLAILTQAVNDCQADVLAHKPGAGSRLIKATETLEKFKVRFASSATSAAPLEIIGKIPAVEKYLIAAGWKVAKSKLYQDKRKGLLKLQPDGKVSKADADAYAEERLVSADAAPDAEPDEVLGMRRDLLKAELDVKQQLAERNRMRLEKERGELVSRGEFDGMMVAAVSVLRSSMRQWFYVKMPELVELVAGDPTKVEEGIHFFMNESNVFFNGFSRVRLFDVQDDDLEESEGEEGAFS</sequence>
<dbReference type="eggNOG" id="ENOG503369S">
    <property type="taxonomic scope" value="Bacteria"/>
</dbReference>
<dbReference type="RefSeq" id="WP_005990129.1">
    <property type="nucleotide sequence ID" value="NZ_AECZ01000001.1"/>
</dbReference>
<name>E1JR85_SOLFR</name>
<evidence type="ECO:0000313" key="2">
    <source>
        <dbReference type="Proteomes" id="UP000006250"/>
    </source>
</evidence>
<dbReference type="EMBL" id="AECZ01000001">
    <property type="protein sequence ID" value="EFL53086.1"/>
    <property type="molecule type" value="Genomic_DNA"/>
</dbReference>
<gene>
    <name evidence="1" type="ORF">DesfrDRAFT_0134</name>
</gene>
<protein>
    <submittedName>
        <fullName evidence="1">Uncharacterized protein</fullName>
    </submittedName>
</protein>
<dbReference type="OrthoDB" id="5452435at2"/>
<organism evidence="1 2">
    <name type="scientific">Solidesulfovibrio fructosivorans JJ]</name>
    <dbReference type="NCBI Taxonomy" id="596151"/>
    <lineage>
        <taxon>Bacteria</taxon>
        <taxon>Pseudomonadati</taxon>
        <taxon>Thermodesulfobacteriota</taxon>
        <taxon>Desulfovibrionia</taxon>
        <taxon>Desulfovibrionales</taxon>
        <taxon>Desulfovibrionaceae</taxon>
        <taxon>Solidesulfovibrio</taxon>
    </lineage>
</organism>
<evidence type="ECO:0000313" key="1">
    <source>
        <dbReference type="EMBL" id="EFL53086.1"/>
    </source>
</evidence>
<comment type="caution">
    <text evidence="1">The sequence shown here is derived from an EMBL/GenBank/DDBJ whole genome shotgun (WGS) entry which is preliminary data.</text>
</comment>
<dbReference type="AlphaFoldDB" id="E1JR85"/>
<proteinExistence type="predicted"/>
<dbReference type="STRING" id="596151.DesfrDRAFT_0134"/>
<accession>E1JR85</accession>
<reference evidence="1 2" key="1">
    <citation type="submission" date="2010-08" db="EMBL/GenBank/DDBJ databases">
        <title>The draft genome of Desulfovibrio fructosovorans JJ.</title>
        <authorList>
            <consortium name="US DOE Joint Genome Institute (JGI-PGF)"/>
            <person name="Lucas S."/>
            <person name="Copeland A."/>
            <person name="Lapidus A."/>
            <person name="Cheng J.-F."/>
            <person name="Bruce D."/>
            <person name="Goodwin L."/>
            <person name="Pitluck S."/>
            <person name="Land M.L."/>
            <person name="Hauser L."/>
            <person name="Chang Y.-J."/>
            <person name="Jeffries C."/>
            <person name="Wall J.D."/>
            <person name="Stahl D.A."/>
            <person name="Arkin A.P."/>
            <person name="Dehal P."/>
            <person name="Stolyar S.M."/>
            <person name="Hazen T.C."/>
            <person name="Woyke T.J."/>
        </authorList>
    </citation>
    <scope>NUCLEOTIDE SEQUENCE [LARGE SCALE GENOMIC DNA]</scope>
    <source>
        <strain evidence="1 2">JJ</strain>
    </source>
</reference>
<dbReference type="Proteomes" id="UP000006250">
    <property type="component" value="Unassembled WGS sequence"/>
</dbReference>
<keyword evidence="2" id="KW-1185">Reference proteome</keyword>